<protein>
    <submittedName>
        <fullName evidence="2">DUF1566 domain-containing protein</fullName>
    </submittedName>
</protein>
<evidence type="ECO:0000259" key="1">
    <source>
        <dbReference type="Pfam" id="PF07603"/>
    </source>
</evidence>
<reference evidence="2 3" key="1">
    <citation type="submission" date="2020-02" db="EMBL/GenBank/DDBJ databases">
        <title>Genomic and physiological characterization of two novel Nitrospinaceae genera.</title>
        <authorList>
            <person name="Mueller A.J."/>
            <person name="Jung M.-Y."/>
            <person name="Strachan C.R."/>
            <person name="Herbold C.W."/>
            <person name="Kirkegaard R.H."/>
            <person name="Daims H."/>
        </authorList>
    </citation>
    <scope>NUCLEOTIDE SEQUENCE [LARGE SCALE GENOMIC DNA]</scope>
    <source>
        <strain evidence="2">EB</strain>
    </source>
</reference>
<dbReference type="EMBL" id="CP048685">
    <property type="protein sequence ID" value="QPJ63700.1"/>
    <property type="molecule type" value="Genomic_DNA"/>
</dbReference>
<proteinExistence type="predicted"/>
<evidence type="ECO:0000313" key="2">
    <source>
        <dbReference type="EMBL" id="QPJ63700.1"/>
    </source>
</evidence>
<organism evidence="2 3">
    <name type="scientific">Candidatus Nitronauta litoralis</name>
    <dbReference type="NCBI Taxonomy" id="2705533"/>
    <lineage>
        <taxon>Bacteria</taxon>
        <taxon>Pseudomonadati</taxon>
        <taxon>Nitrospinota/Tectimicrobiota group</taxon>
        <taxon>Nitrospinota</taxon>
        <taxon>Nitrospinia</taxon>
        <taxon>Nitrospinales</taxon>
        <taxon>Nitrospinaceae</taxon>
        <taxon>Candidatus Nitronauta</taxon>
    </lineage>
</organism>
<dbReference type="Proteomes" id="UP000594688">
    <property type="component" value="Chromosome"/>
</dbReference>
<dbReference type="Pfam" id="PF07603">
    <property type="entry name" value="Lcl_C"/>
    <property type="match status" value="1"/>
</dbReference>
<sequence>MGLFCIIAFNFFSLALAEEKNKRQPVAQSSDGRFHDLGDGTIQDVKTNLMWMKQDCWQLEKRWVSWYSAQEFVRRMNNKRFAGHNDWRLPTPEEAHQLYDRRRLNKDKDGDKIFIDRIFPKGAGWGTWTSEEKGNQAVVVSFKDEGGQTYQNKITGQDAFLRLVRGPVT</sequence>
<name>A0A7T0BZA5_9BACT</name>
<dbReference type="AlphaFoldDB" id="A0A7T0BZA5"/>
<accession>A0A7T0BZA5</accession>
<dbReference type="InterPro" id="IPR011460">
    <property type="entry name" value="Lcl_C"/>
</dbReference>
<dbReference type="KEGG" id="nli:G3M70_03865"/>
<gene>
    <name evidence="2" type="ORF">G3M70_03865</name>
</gene>
<evidence type="ECO:0000313" key="3">
    <source>
        <dbReference type="Proteomes" id="UP000594688"/>
    </source>
</evidence>
<feature type="domain" description="Lcl C-terminal" evidence="1">
    <location>
        <begin position="40"/>
        <end position="165"/>
    </location>
</feature>